<evidence type="ECO:0000256" key="8">
    <source>
        <dbReference type="ARBA" id="ARBA00035425"/>
    </source>
</evidence>
<dbReference type="GO" id="GO:0005762">
    <property type="term" value="C:mitochondrial large ribosomal subunit"/>
    <property type="evidence" value="ECO:0007669"/>
    <property type="project" value="InterPro"/>
</dbReference>
<evidence type="ECO:0000256" key="6">
    <source>
        <dbReference type="ARBA" id="ARBA00023274"/>
    </source>
</evidence>
<dbReference type="OrthoDB" id="10249237at2759"/>
<gene>
    <name evidence="9" type="ORF">HICCMSTLAB_LOCUS5006</name>
</gene>
<dbReference type="EMBL" id="CAJNRD030001119">
    <property type="protein sequence ID" value="CAG5088857.1"/>
    <property type="molecule type" value="Genomic_DNA"/>
</dbReference>
<evidence type="ECO:0000256" key="5">
    <source>
        <dbReference type="ARBA" id="ARBA00023128"/>
    </source>
</evidence>
<dbReference type="Proteomes" id="UP000786811">
    <property type="component" value="Unassembled WGS sequence"/>
</dbReference>
<evidence type="ECO:0000256" key="3">
    <source>
        <dbReference type="ARBA" id="ARBA00022946"/>
    </source>
</evidence>
<dbReference type="PANTHER" id="PTHR34090:SF1">
    <property type="entry name" value="LARGE RIBOSOMAL SUBUNIT PROTEIN ML52"/>
    <property type="match status" value="1"/>
</dbReference>
<proteinExistence type="inferred from homology"/>
<evidence type="ECO:0000256" key="7">
    <source>
        <dbReference type="ARBA" id="ARBA00035181"/>
    </source>
</evidence>
<dbReference type="InterPro" id="IPR034596">
    <property type="entry name" value="Ribosomal_mL52"/>
</dbReference>
<evidence type="ECO:0000256" key="4">
    <source>
        <dbReference type="ARBA" id="ARBA00022980"/>
    </source>
</evidence>
<dbReference type="Pfam" id="PF18699">
    <property type="entry name" value="MRPL52"/>
    <property type="match status" value="1"/>
</dbReference>
<dbReference type="GO" id="GO:0032543">
    <property type="term" value="P:mitochondrial translation"/>
    <property type="evidence" value="ECO:0007669"/>
    <property type="project" value="InterPro"/>
</dbReference>
<keyword evidence="6" id="KW-0687">Ribonucleoprotein</keyword>
<dbReference type="GO" id="GO:0003735">
    <property type="term" value="F:structural constituent of ribosome"/>
    <property type="evidence" value="ECO:0007669"/>
    <property type="project" value="InterPro"/>
</dbReference>
<dbReference type="AlphaFoldDB" id="A0A8J2MK24"/>
<protein>
    <recommendedName>
        <fullName evidence="7">Large ribosomal subunit protein mL52</fullName>
    </recommendedName>
    <alternativeName>
        <fullName evidence="8">39S ribosomal protein L52, mitochondrial</fullName>
    </alternativeName>
</protein>
<comment type="caution">
    <text evidence="9">The sequence shown here is derived from an EMBL/GenBank/DDBJ whole genome shotgun (WGS) entry which is preliminary data.</text>
</comment>
<comment type="similarity">
    <text evidence="2">Belongs to the mitochondrion-specific ribosomal protein mL52 family.</text>
</comment>
<evidence type="ECO:0000256" key="1">
    <source>
        <dbReference type="ARBA" id="ARBA00004173"/>
    </source>
</evidence>
<sequence>MALIQGIKINNFILRTGTGSNLSNIYYNKFHVSSIQQLDQKWRKKNRFTQNPNAFGPLTNLPDYSFADGRPVPFGVRQMTRINKQRQYFTKIKQLASEVDYAVERYNRIQNELTEKKKSIIDSKLKPKGQKYLAAAK</sequence>
<keyword evidence="3" id="KW-0809">Transit peptide</keyword>
<evidence type="ECO:0000313" key="10">
    <source>
        <dbReference type="Proteomes" id="UP000786811"/>
    </source>
</evidence>
<organism evidence="9 10">
    <name type="scientific">Cotesia congregata</name>
    <name type="common">Parasitoid wasp</name>
    <name type="synonym">Apanteles congregatus</name>
    <dbReference type="NCBI Taxonomy" id="51543"/>
    <lineage>
        <taxon>Eukaryota</taxon>
        <taxon>Metazoa</taxon>
        <taxon>Ecdysozoa</taxon>
        <taxon>Arthropoda</taxon>
        <taxon>Hexapoda</taxon>
        <taxon>Insecta</taxon>
        <taxon>Pterygota</taxon>
        <taxon>Neoptera</taxon>
        <taxon>Endopterygota</taxon>
        <taxon>Hymenoptera</taxon>
        <taxon>Apocrita</taxon>
        <taxon>Ichneumonoidea</taxon>
        <taxon>Braconidae</taxon>
        <taxon>Microgastrinae</taxon>
        <taxon>Cotesia</taxon>
    </lineage>
</organism>
<dbReference type="PANTHER" id="PTHR34090">
    <property type="entry name" value="39S RIBOSOMAL PROTEIN L52, MITOCHONDRIAL"/>
    <property type="match status" value="1"/>
</dbReference>
<accession>A0A8J2MK24</accession>
<comment type="subcellular location">
    <subcellularLocation>
        <location evidence="1">Mitochondrion</location>
    </subcellularLocation>
</comment>
<name>A0A8J2MK24_COTCN</name>
<evidence type="ECO:0000313" key="9">
    <source>
        <dbReference type="EMBL" id="CAG5088857.1"/>
    </source>
</evidence>
<keyword evidence="10" id="KW-1185">Reference proteome</keyword>
<evidence type="ECO:0000256" key="2">
    <source>
        <dbReference type="ARBA" id="ARBA00007232"/>
    </source>
</evidence>
<keyword evidence="4" id="KW-0689">Ribosomal protein</keyword>
<keyword evidence="5" id="KW-0496">Mitochondrion</keyword>
<reference evidence="9" key="1">
    <citation type="submission" date="2021-04" db="EMBL/GenBank/DDBJ databases">
        <authorList>
            <person name="Chebbi M.A.C M."/>
        </authorList>
    </citation>
    <scope>NUCLEOTIDE SEQUENCE</scope>
</reference>